<organism evidence="2 3">
    <name type="scientific">Candidula unifasciata</name>
    <dbReference type="NCBI Taxonomy" id="100452"/>
    <lineage>
        <taxon>Eukaryota</taxon>
        <taxon>Metazoa</taxon>
        <taxon>Spiralia</taxon>
        <taxon>Lophotrochozoa</taxon>
        <taxon>Mollusca</taxon>
        <taxon>Gastropoda</taxon>
        <taxon>Heterobranchia</taxon>
        <taxon>Euthyneura</taxon>
        <taxon>Panpulmonata</taxon>
        <taxon>Eupulmonata</taxon>
        <taxon>Stylommatophora</taxon>
        <taxon>Helicina</taxon>
        <taxon>Helicoidea</taxon>
        <taxon>Geomitridae</taxon>
        <taxon>Candidula</taxon>
    </lineage>
</organism>
<accession>A0A8S4A3R2</accession>
<evidence type="ECO:0000313" key="3">
    <source>
        <dbReference type="Proteomes" id="UP000678393"/>
    </source>
</evidence>
<keyword evidence="1" id="KW-0732">Signal</keyword>
<keyword evidence="3" id="KW-1185">Reference proteome</keyword>
<reference evidence="2" key="1">
    <citation type="submission" date="2021-04" db="EMBL/GenBank/DDBJ databases">
        <authorList>
            <consortium name="Molecular Ecology Group"/>
        </authorList>
    </citation>
    <scope>NUCLEOTIDE SEQUENCE</scope>
</reference>
<comment type="caution">
    <text evidence="2">The sequence shown here is derived from an EMBL/GenBank/DDBJ whole genome shotgun (WGS) entry which is preliminary data.</text>
</comment>
<protein>
    <submittedName>
        <fullName evidence="2">Uncharacterized protein</fullName>
    </submittedName>
</protein>
<dbReference type="AlphaFoldDB" id="A0A8S4A3R2"/>
<evidence type="ECO:0000313" key="2">
    <source>
        <dbReference type="EMBL" id="CAG5134902.1"/>
    </source>
</evidence>
<dbReference type="EMBL" id="CAJHNH020007734">
    <property type="protein sequence ID" value="CAG5134902.1"/>
    <property type="molecule type" value="Genomic_DNA"/>
</dbReference>
<name>A0A8S4A3R2_9EUPU</name>
<feature type="chain" id="PRO_5035720883" evidence="1">
    <location>
        <begin position="17"/>
        <end position="108"/>
    </location>
</feature>
<proteinExistence type="predicted"/>
<sequence length="108" mass="11993">MKFLCFFATLMTVAIASAPRESAEINKRLLGLLSGSDEGRLDESGIADLTKSLQGKTTEPEIYAEFRKYPTNILCKRCDAIKNRKYNAACKKYCAEQKTKAEKTSMAG</sequence>
<feature type="signal peptide" evidence="1">
    <location>
        <begin position="1"/>
        <end position="16"/>
    </location>
</feature>
<dbReference type="Proteomes" id="UP000678393">
    <property type="component" value="Unassembled WGS sequence"/>
</dbReference>
<gene>
    <name evidence="2" type="ORF">CUNI_LOCUS20460</name>
</gene>
<evidence type="ECO:0000256" key="1">
    <source>
        <dbReference type="SAM" id="SignalP"/>
    </source>
</evidence>